<proteinExistence type="predicted"/>
<reference evidence="3" key="1">
    <citation type="submission" date="2011-06" db="EMBL/GenBank/DDBJ databases">
        <title>Complete genome sequence of Paenibacillus mucilaginosus KNP414.</title>
        <authorList>
            <person name="Wang J."/>
            <person name="Hu S."/>
            <person name="Hu X."/>
            <person name="Zhang B."/>
            <person name="Dong D."/>
            <person name="Zhang S."/>
            <person name="Zhao K."/>
            <person name="Wu D."/>
        </authorList>
    </citation>
    <scope>NUCLEOTIDE SEQUENCE [LARGE SCALE GENOMIC DNA]</scope>
    <source>
        <strain evidence="3">KNP414</strain>
    </source>
</reference>
<dbReference type="AlphaFoldDB" id="F8FDS2"/>
<evidence type="ECO:0000313" key="3">
    <source>
        <dbReference type="Proteomes" id="UP000006620"/>
    </source>
</evidence>
<gene>
    <name evidence="2" type="ordered locus">KNP414_04104</name>
</gene>
<dbReference type="KEGG" id="pms:KNP414_04104"/>
<evidence type="ECO:0000313" key="2">
    <source>
        <dbReference type="EMBL" id="AEI42637.1"/>
    </source>
</evidence>
<sequence length="67" mass="7590">MPNVKCSVSNCKFWDEGNNCGANSIMIEVDQHANLAYDTEFGLDFEDHKDKAASERSTCCHTFEQKE</sequence>
<dbReference type="EMBL" id="CP002869">
    <property type="protein sequence ID" value="AEI42637.1"/>
    <property type="molecule type" value="Genomic_DNA"/>
</dbReference>
<reference evidence="2 3" key="2">
    <citation type="journal article" date="2013" name="Genome Announc.">
        <title>Genome Sequence of Growth-Improving Paenibacillus mucilaginosus Strain KNP414.</title>
        <authorList>
            <person name="Lu J.J."/>
            <person name="Wang J.F."/>
            <person name="Hu X.F."/>
        </authorList>
    </citation>
    <scope>NUCLEOTIDE SEQUENCE [LARGE SCALE GENOMIC DNA]</scope>
    <source>
        <strain evidence="2 3">KNP414</strain>
    </source>
</reference>
<dbReference type="InterPro" id="IPR011437">
    <property type="entry name" value="DUF1540"/>
</dbReference>
<name>F8FDS2_PAEMK</name>
<dbReference type="HOGENOM" id="CLU_175500_1_0_9"/>
<evidence type="ECO:0000259" key="1">
    <source>
        <dbReference type="Pfam" id="PF07561"/>
    </source>
</evidence>
<accession>F8FDS2</accession>
<protein>
    <recommendedName>
        <fullName evidence="1">DUF1540 domain-containing protein</fullName>
    </recommendedName>
</protein>
<dbReference type="RefSeq" id="WP_013917793.1">
    <property type="nucleotide sequence ID" value="NC_015690.1"/>
</dbReference>
<dbReference type="PATRIC" id="fig|1036673.3.peg.3779"/>
<feature type="domain" description="DUF1540" evidence="1">
    <location>
        <begin position="4"/>
        <end position="63"/>
    </location>
</feature>
<dbReference type="Pfam" id="PF07561">
    <property type="entry name" value="DUF1540"/>
    <property type="match status" value="1"/>
</dbReference>
<organism evidence="2 3">
    <name type="scientific">Paenibacillus mucilaginosus (strain KNP414)</name>
    <dbReference type="NCBI Taxonomy" id="1036673"/>
    <lineage>
        <taxon>Bacteria</taxon>
        <taxon>Bacillati</taxon>
        <taxon>Bacillota</taxon>
        <taxon>Bacilli</taxon>
        <taxon>Bacillales</taxon>
        <taxon>Paenibacillaceae</taxon>
        <taxon>Paenibacillus</taxon>
    </lineage>
</organism>
<dbReference type="Proteomes" id="UP000006620">
    <property type="component" value="Chromosome"/>
</dbReference>